<evidence type="ECO:0000313" key="3">
    <source>
        <dbReference type="EMBL" id="AGF58967.1"/>
    </source>
</evidence>
<keyword evidence="4" id="KW-1185">Reference proteome</keyword>
<name>M1N6C9_9CLOT</name>
<dbReference type="InterPro" id="IPR036890">
    <property type="entry name" value="HATPase_C_sf"/>
</dbReference>
<dbReference type="CDD" id="cd18774">
    <property type="entry name" value="PDC2_HK_sensor"/>
    <property type="match status" value="1"/>
</dbReference>
<dbReference type="Pfam" id="PF06580">
    <property type="entry name" value="His_kinase"/>
    <property type="match status" value="1"/>
</dbReference>
<organism evidence="3 4">
    <name type="scientific">Clostridium saccharoperbutylacetonicum N1-4(HMT)</name>
    <dbReference type="NCBI Taxonomy" id="931276"/>
    <lineage>
        <taxon>Bacteria</taxon>
        <taxon>Bacillati</taxon>
        <taxon>Bacillota</taxon>
        <taxon>Clostridia</taxon>
        <taxon>Eubacteriales</taxon>
        <taxon>Clostridiaceae</taxon>
        <taxon>Clostridium</taxon>
    </lineage>
</organism>
<dbReference type="InterPro" id="IPR050640">
    <property type="entry name" value="Bact_2-comp_sensor_kinase"/>
</dbReference>
<dbReference type="GO" id="GO:0000155">
    <property type="term" value="F:phosphorelay sensor kinase activity"/>
    <property type="evidence" value="ECO:0007669"/>
    <property type="project" value="InterPro"/>
</dbReference>
<dbReference type="STRING" id="36745.CLSAP_49680"/>
<dbReference type="OrthoDB" id="370211at2"/>
<keyword evidence="1" id="KW-1133">Transmembrane helix</keyword>
<dbReference type="Gene3D" id="3.30.565.10">
    <property type="entry name" value="Histidine kinase-like ATPase, C-terminal domain"/>
    <property type="match status" value="1"/>
</dbReference>
<feature type="domain" description="Signal transduction histidine kinase internal region" evidence="2">
    <location>
        <begin position="406"/>
        <end position="485"/>
    </location>
</feature>
<dbReference type="Proteomes" id="UP000011728">
    <property type="component" value="Chromosome"/>
</dbReference>
<proteinExistence type="predicted"/>
<dbReference type="EMBL" id="CP004121">
    <property type="protein sequence ID" value="AGF58967.1"/>
    <property type="molecule type" value="Genomic_DNA"/>
</dbReference>
<accession>M1N6C9</accession>
<dbReference type="PANTHER" id="PTHR34220">
    <property type="entry name" value="SENSOR HISTIDINE KINASE YPDA"/>
    <property type="match status" value="1"/>
</dbReference>
<evidence type="ECO:0000256" key="1">
    <source>
        <dbReference type="SAM" id="Phobius"/>
    </source>
</evidence>
<reference evidence="3 4" key="1">
    <citation type="submission" date="2013-02" db="EMBL/GenBank/DDBJ databases">
        <title>Genome sequence of Clostridium saccharoperbutylacetonicum N1-4(HMT).</title>
        <authorList>
            <person name="Poehlein A."/>
            <person name="Daniel R."/>
        </authorList>
    </citation>
    <scope>NUCLEOTIDE SEQUENCE [LARGE SCALE GENOMIC DNA]</scope>
    <source>
        <strain evidence="4">N1-4(HMT)</strain>
    </source>
</reference>
<gene>
    <name evidence="3" type="ORF">Cspa_c52190</name>
</gene>
<dbReference type="RefSeq" id="WP_015395275.1">
    <property type="nucleotide sequence ID" value="NC_020291.1"/>
</dbReference>
<dbReference type="eggNOG" id="COG2972">
    <property type="taxonomic scope" value="Bacteria"/>
</dbReference>
<protein>
    <submittedName>
        <fullName evidence="3">Putative sensor with HAMP domain containing protein</fullName>
    </submittedName>
</protein>
<dbReference type="PANTHER" id="PTHR34220:SF7">
    <property type="entry name" value="SENSOR HISTIDINE KINASE YPDA"/>
    <property type="match status" value="1"/>
</dbReference>
<dbReference type="Gene3D" id="6.10.340.10">
    <property type="match status" value="1"/>
</dbReference>
<evidence type="ECO:0000259" key="2">
    <source>
        <dbReference type="Pfam" id="PF06580"/>
    </source>
</evidence>
<dbReference type="AlphaFoldDB" id="M1N6C9"/>
<keyword evidence="1" id="KW-0472">Membrane</keyword>
<feature type="transmembrane region" description="Helical" evidence="1">
    <location>
        <begin position="316"/>
        <end position="340"/>
    </location>
</feature>
<dbReference type="InterPro" id="IPR010559">
    <property type="entry name" value="Sig_transdc_His_kin_internal"/>
</dbReference>
<evidence type="ECO:0000313" key="4">
    <source>
        <dbReference type="Proteomes" id="UP000011728"/>
    </source>
</evidence>
<keyword evidence="1" id="KW-0812">Transmembrane</keyword>
<dbReference type="SUPFAM" id="SSF55874">
    <property type="entry name" value="ATPase domain of HSP90 chaperone/DNA topoisomerase II/histidine kinase"/>
    <property type="match status" value="1"/>
</dbReference>
<feature type="transmembrane region" description="Helical" evidence="1">
    <location>
        <begin position="12"/>
        <end position="36"/>
    </location>
</feature>
<dbReference type="KEGG" id="csr:Cspa_c52190"/>
<sequence length="627" mass="72423">MKYKFYFSQKIYLFFVYGLLVITMLFLFFICLYSFYSDNIYKSAKIKSETICASIHKSISIELNNMSTVSMNIVYSNAIKKNFTSFANTNNYHKIDLENFSKSRENVLAIYDIITAIIGPFQSATQVNLYTQNGTCIGSGYFQGVVNVDFKSIPWYEETINKNGEKNIVITDKLLNSNTKLDNKNLHNYLSLTRVFFNSTNEPEGIVEVIQDCNTVFSLIPELKEKNPSTTFYVYNEKGQLVYPYSSTLNPEDTINYVNTIEKNNLAQSTGYFVNVDTNKDVLLSYEKINSYNWTVVTVESKDIVFKSLQSFKETFIVIIITSIIFTLFLCFLISSRLTYPLSTLTKSTKKVTINSVLNENETILPPINSNILEISELYQSFLDMYDKLRDSSHEILLLKSEETRANLRATQSLVNPHFLYNSLTTISIMAEEKMNDEIINICYALCDYFRYITTYDETAVPLNLEISFTEKYIECMKMRYGNDFIYDSQISEETKEILIPKLIVQPIVENVFKHGFTSSPPWHLKITTTTSDDKWLIYIEDNGGRLTDEEKETLLSTFDNLDKNIEMKSLKIGGMGLKNVYLRLQLLYSDQAVFSIDTSKEHKTIFIIGGPIHLNKEDFYEQYTHL</sequence>
<dbReference type="GO" id="GO:0016020">
    <property type="term" value="C:membrane"/>
    <property type="evidence" value="ECO:0007669"/>
    <property type="project" value="InterPro"/>
</dbReference>
<dbReference type="HOGENOM" id="CLU_020473_6_1_9"/>
<dbReference type="PATRIC" id="fig|931276.5.peg.5272"/>